<evidence type="ECO:0000256" key="5">
    <source>
        <dbReference type="ARBA" id="ARBA00022833"/>
    </source>
</evidence>
<dbReference type="PROSITE" id="PS50178">
    <property type="entry name" value="ZF_FYVE"/>
    <property type="match status" value="1"/>
</dbReference>
<dbReference type="SMART" id="SM00064">
    <property type="entry name" value="FYVE"/>
    <property type="match status" value="1"/>
</dbReference>
<keyword evidence="2" id="KW-0479">Metal-binding</keyword>
<protein>
    <recommendedName>
        <fullName evidence="7">Phosphatidylinositol 3-phosphate 5-kinase type III</fullName>
    </recommendedName>
</protein>
<keyword evidence="4 8" id="KW-0863">Zinc-finger</keyword>
<dbReference type="FunFam" id="3.50.7.10:FF:000007">
    <property type="entry name" value="1-phosphatidylinositol 3-phosphate 5-kinase isoform X1"/>
    <property type="match status" value="1"/>
</dbReference>
<dbReference type="InterPro" id="IPR002423">
    <property type="entry name" value="Cpn60/GroEL/TCP-1"/>
</dbReference>
<comment type="caution">
    <text evidence="11">The sequence shown here is derived from an EMBL/GenBank/DDBJ whole genome shotgun (WGS) entry which is preliminary data.</text>
</comment>
<dbReference type="Pfam" id="PF00118">
    <property type="entry name" value="Cpn60_TCP1"/>
    <property type="match status" value="1"/>
</dbReference>
<dbReference type="EMBL" id="BMAR01000006">
    <property type="protein sequence ID" value="GFR43905.1"/>
    <property type="molecule type" value="Genomic_DNA"/>
</dbReference>
<feature type="region of interest" description="Disordered" evidence="9">
    <location>
        <begin position="90"/>
        <end position="113"/>
    </location>
</feature>
<dbReference type="GO" id="GO:0010008">
    <property type="term" value="C:endosome membrane"/>
    <property type="evidence" value="ECO:0007669"/>
    <property type="project" value="UniProtKB-SubCell"/>
</dbReference>
<evidence type="ECO:0000256" key="6">
    <source>
        <dbReference type="ARBA" id="ARBA00023136"/>
    </source>
</evidence>
<dbReference type="GO" id="GO:0046854">
    <property type="term" value="P:phosphatidylinositol phosphate biosynthetic process"/>
    <property type="evidence" value="ECO:0007669"/>
    <property type="project" value="TreeGrafter"/>
</dbReference>
<dbReference type="Gene3D" id="3.50.7.10">
    <property type="entry name" value="GroEL"/>
    <property type="match status" value="1"/>
</dbReference>
<dbReference type="Proteomes" id="UP001054857">
    <property type="component" value="Unassembled WGS sequence"/>
</dbReference>
<dbReference type="PANTHER" id="PTHR45748:SF7">
    <property type="entry name" value="1-PHOSPHATIDYLINOSITOL 3-PHOSPHATE 5-KINASE-RELATED"/>
    <property type="match status" value="1"/>
</dbReference>
<evidence type="ECO:0000256" key="3">
    <source>
        <dbReference type="ARBA" id="ARBA00022753"/>
    </source>
</evidence>
<feature type="region of interest" description="Disordered" evidence="9">
    <location>
        <begin position="126"/>
        <end position="170"/>
    </location>
</feature>
<feature type="domain" description="FYVE-type" evidence="10">
    <location>
        <begin position="26"/>
        <end position="87"/>
    </location>
</feature>
<evidence type="ECO:0000256" key="8">
    <source>
        <dbReference type="PROSITE-ProRule" id="PRU00091"/>
    </source>
</evidence>
<evidence type="ECO:0000256" key="1">
    <source>
        <dbReference type="ARBA" id="ARBA00004608"/>
    </source>
</evidence>
<comment type="subcellular location">
    <subcellularLocation>
        <location evidence="1">Endosome membrane</location>
    </subcellularLocation>
</comment>
<evidence type="ECO:0000256" key="9">
    <source>
        <dbReference type="SAM" id="MobiDB-lite"/>
    </source>
</evidence>
<dbReference type="SUPFAM" id="SSF57903">
    <property type="entry name" value="FYVE/PHD zinc finger"/>
    <property type="match status" value="1"/>
</dbReference>
<keyword evidence="6" id="KW-0472">Membrane</keyword>
<dbReference type="InterPro" id="IPR013083">
    <property type="entry name" value="Znf_RING/FYVE/PHD"/>
</dbReference>
<dbReference type="Pfam" id="PF01363">
    <property type="entry name" value="FYVE"/>
    <property type="match status" value="1"/>
</dbReference>
<keyword evidence="12" id="KW-1185">Reference proteome</keyword>
<dbReference type="InterPro" id="IPR000306">
    <property type="entry name" value="Znf_FYVE"/>
</dbReference>
<dbReference type="GO" id="GO:0005524">
    <property type="term" value="F:ATP binding"/>
    <property type="evidence" value="ECO:0007669"/>
    <property type="project" value="InterPro"/>
</dbReference>
<evidence type="ECO:0000256" key="2">
    <source>
        <dbReference type="ARBA" id="ARBA00022723"/>
    </source>
</evidence>
<feature type="compositionally biased region" description="Low complexity" evidence="9">
    <location>
        <begin position="130"/>
        <end position="140"/>
    </location>
</feature>
<evidence type="ECO:0000313" key="12">
    <source>
        <dbReference type="Proteomes" id="UP001054857"/>
    </source>
</evidence>
<dbReference type="PANTHER" id="PTHR45748">
    <property type="entry name" value="1-PHOSPHATIDYLINOSITOL 3-PHOSPHATE 5-KINASE-RELATED"/>
    <property type="match status" value="1"/>
</dbReference>
<evidence type="ECO:0000313" key="11">
    <source>
        <dbReference type="EMBL" id="GFR43905.1"/>
    </source>
</evidence>
<accession>A0AAD3DL75</accession>
<dbReference type="InterPro" id="IPR017455">
    <property type="entry name" value="Znf_FYVE-rel"/>
</dbReference>
<dbReference type="SUPFAM" id="SSF52029">
    <property type="entry name" value="GroEL apical domain-like"/>
    <property type="match status" value="1"/>
</dbReference>
<feature type="compositionally biased region" description="Low complexity" evidence="9">
    <location>
        <begin position="476"/>
        <end position="488"/>
    </location>
</feature>
<sequence length="610" mass="63924">MENFLGKVIKIVSGDKGVSKDYWIDDSKCKACYECESAFSQWNRRHHCRICGRVFCANCTRNSIPPPRESADQQWLRVCNYCYRVRQRSDQPTPRTHHQRNNSWNGPNAGLDRTGSIRQLLEPETAPALSGGTASSGSGSDLPAARGSLARTRSGRWGRGQSSAHRVASGDLSWVVPPPLEEDFGMSLADRDARLLHQQQLEAGAGAGEAGAQQAAHSLGEVHRQLFSAAADAHLRAVVSQLLRVEAVPQPDLWAPIVSGAAQAVAAYLAPALMYASGQHDPRQALQIKKVADVGRPGDTCVVTGVVVRKGLLHRRMRSYIEYPKVLLLAGSLEYQRETNKLSSFDLMDHDKQYLANAVARLAVLKPDVVLVEGSVARMAQEDLMSRNISVAQKVRSKLLERLARCMGVRVAPTVEHLSPATAHLYLGDCKVFRVQAETVNVPQQGGQQQGGQGQAEDQTAARTGLAGAAGAGAAAAGPAASAPPAVEGGAGSSTASQPGGVLLPRPASVEALRSGGEADTTPTPTSTSTSSAAEAAAAAPPDPPSQPPQQAPPRSRLLLDNDRGSYTSLSAAMMMAHLGSGPNAAAAVAAVSAGAGAGAGGAAVMVRSA</sequence>
<organism evidence="11 12">
    <name type="scientific">Astrephomene gubernaculifera</name>
    <dbReference type="NCBI Taxonomy" id="47775"/>
    <lineage>
        <taxon>Eukaryota</taxon>
        <taxon>Viridiplantae</taxon>
        <taxon>Chlorophyta</taxon>
        <taxon>core chlorophytes</taxon>
        <taxon>Chlorophyceae</taxon>
        <taxon>CS clade</taxon>
        <taxon>Chlamydomonadales</taxon>
        <taxon>Astrephomenaceae</taxon>
        <taxon>Astrephomene</taxon>
    </lineage>
</organism>
<evidence type="ECO:0000259" key="10">
    <source>
        <dbReference type="PROSITE" id="PS50178"/>
    </source>
</evidence>
<dbReference type="InterPro" id="IPR011011">
    <property type="entry name" value="Znf_FYVE_PHD"/>
</dbReference>
<evidence type="ECO:0000256" key="7">
    <source>
        <dbReference type="ARBA" id="ARBA00077223"/>
    </source>
</evidence>
<feature type="non-terminal residue" evidence="11">
    <location>
        <position position="1"/>
    </location>
</feature>
<evidence type="ECO:0000256" key="4">
    <source>
        <dbReference type="ARBA" id="ARBA00022771"/>
    </source>
</evidence>
<keyword evidence="5" id="KW-0862">Zinc</keyword>
<keyword evidence="3" id="KW-0967">Endosome</keyword>
<reference evidence="11 12" key="1">
    <citation type="journal article" date="2021" name="Sci. Rep.">
        <title>Genome sequencing of the multicellular alga Astrephomene provides insights into convergent evolution of germ-soma differentiation.</title>
        <authorList>
            <person name="Yamashita S."/>
            <person name="Yamamoto K."/>
            <person name="Matsuzaki R."/>
            <person name="Suzuki S."/>
            <person name="Yamaguchi H."/>
            <person name="Hirooka S."/>
            <person name="Minakuchi Y."/>
            <person name="Miyagishima S."/>
            <person name="Kawachi M."/>
            <person name="Toyoda A."/>
            <person name="Nozaki H."/>
        </authorList>
    </citation>
    <scope>NUCLEOTIDE SEQUENCE [LARGE SCALE GENOMIC DNA]</scope>
    <source>
        <strain evidence="11 12">NIES-4017</strain>
    </source>
</reference>
<name>A0AAD3DL75_9CHLO</name>
<dbReference type="GO" id="GO:0000285">
    <property type="term" value="F:1-phosphatidylinositol-3-phosphate 5-kinase activity"/>
    <property type="evidence" value="ECO:0007669"/>
    <property type="project" value="TreeGrafter"/>
</dbReference>
<feature type="region of interest" description="Disordered" evidence="9">
    <location>
        <begin position="476"/>
        <end position="562"/>
    </location>
</feature>
<gene>
    <name evidence="11" type="ORF">Agub_g5039</name>
</gene>
<dbReference type="GO" id="GO:0008270">
    <property type="term" value="F:zinc ion binding"/>
    <property type="evidence" value="ECO:0007669"/>
    <property type="project" value="UniProtKB-KW"/>
</dbReference>
<dbReference type="FunFam" id="3.30.40.10:FF:000384">
    <property type="entry name" value="1-phosphatidylinositol-3-phosphate 5-kinase FAB1B"/>
    <property type="match status" value="1"/>
</dbReference>
<dbReference type="InterPro" id="IPR027409">
    <property type="entry name" value="GroEL-like_apical_dom_sf"/>
</dbReference>
<dbReference type="Gene3D" id="3.30.40.10">
    <property type="entry name" value="Zinc/RING finger domain, C3HC4 (zinc finger)"/>
    <property type="match status" value="1"/>
</dbReference>
<proteinExistence type="predicted"/>
<feature type="compositionally biased region" description="Pro residues" evidence="9">
    <location>
        <begin position="541"/>
        <end position="552"/>
    </location>
</feature>
<dbReference type="AlphaFoldDB" id="A0AAD3DL75"/>
<feature type="compositionally biased region" description="Low complexity" evidence="9">
    <location>
        <begin position="518"/>
        <end position="540"/>
    </location>
</feature>